<reference evidence="4" key="1">
    <citation type="journal article" date="2019" name="Int. J. Syst. Evol. Microbiol.">
        <title>The Global Catalogue of Microorganisms (GCM) 10K type strain sequencing project: providing services to taxonomists for standard genome sequencing and annotation.</title>
        <authorList>
            <consortium name="The Broad Institute Genomics Platform"/>
            <consortium name="The Broad Institute Genome Sequencing Center for Infectious Disease"/>
            <person name="Wu L."/>
            <person name="Ma J."/>
        </authorList>
    </citation>
    <scope>NUCLEOTIDE SEQUENCE [LARGE SCALE GENOMIC DNA]</scope>
    <source>
        <strain evidence="4">JCM 18126</strain>
    </source>
</reference>
<evidence type="ECO:0000256" key="1">
    <source>
        <dbReference type="SAM" id="MobiDB-lite"/>
    </source>
</evidence>
<feature type="compositionally biased region" description="Low complexity" evidence="1">
    <location>
        <begin position="56"/>
        <end position="95"/>
    </location>
</feature>
<feature type="region of interest" description="Disordered" evidence="1">
    <location>
        <begin position="1"/>
        <end position="134"/>
    </location>
</feature>
<dbReference type="Proteomes" id="UP001501195">
    <property type="component" value="Unassembled WGS sequence"/>
</dbReference>
<comment type="caution">
    <text evidence="3">The sequence shown here is derived from an EMBL/GenBank/DDBJ whole genome shotgun (WGS) entry which is preliminary data.</text>
</comment>
<feature type="transmembrane region" description="Helical" evidence="2">
    <location>
        <begin position="180"/>
        <end position="206"/>
    </location>
</feature>
<organism evidence="3 4">
    <name type="scientific">Kineococcus glutinatus</name>
    <dbReference type="NCBI Taxonomy" id="1070872"/>
    <lineage>
        <taxon>Bacteria</taxon>
        <taxon>Bacillati</taxon>
        <taxon>Actinomycetota</taxon>
        <taxon>Actinomycetes</taxon>
        <taxon>Kineosporiales</taxon>
        <taxon>Kineosporiaceae</taxon>
        <taxon>Kineococcus</taxon>
    </lineage>
</organism>
<accession>A0ABP9IAB9</accession>
<protein>
    <recommendedName>
        <fullName evidence="5">DUF4190 domain-containing protein</fullName>
    </recommendedName>
</protein>
<evidence type="ECO:0000313" key="3">
    <source>
        <dbReference type="EMBL" id="GAA4992915.1"/>
    </source>
</evidence>
<evidence type="ECO:0000256" key="2">
    <source>
        <dbReference type="SAM" id="Phobius"/>
    </source>
</evidence>
<feature type="compositionally biased region" description="Basic and acidic residues" evidence="1">
    <location>
        <begin position="1"/>
        <end position="24"/>
    </location>
</feature>
<sequence length="284" mass="29218">MSEFTHGDGERRSWWEEPDPRQEDAPTPDEGGSPRGAHPAPAPGQRPQDQHDPYRASAAAPAAAQGWGAPPQDQQAWQDQQRGAQQAPPQWAAQQPPGPQPYPPNQTYGQPGPAQHGPAQPGPAQYAPGQYAPGQYGPAQYAPGQYAPAQYAPGQYGQHGYGAPVAGQAQAVMWTGIGSLALLVFSAGGLGFIPAIVSLVMAPGARRQVLESQGRLQGLGQIRTGQICAWVTLGLTLLAVLAVVVLVVVLRAAIPDTGSDFDLSATGLGTAPGTASGTGAPAVG</sequence>
<feature type="transmembrane region" description="Helical" evidence="2">
    <location>
        <begin position="227"/>
        <end position="254"/>
    </location>
</feature>
<dbReference type="RefSeq" id="WP_345713637.1">
    <property type="nucleotide sequence ID" value="NZ_BAABIL010000567.1"/>
</dbReference>
<proteinExistence type="predicted"/>
<keyword evidence="2" id="KW-1133">Transmembrane helix</keyword>
<feature type="compositionally biased region" description="Low complexity" evidence="1">
    <location>
        <begin position="105"/>
        <end position="134"/>
    </location>
</feature>
<evidence type="ECO:0000313" key="4">
    <source>
        <dbReference type="Proteomes" id="UP001501195"/>
    </source>
</evidence>
<keyword evidence="2" id="KW-0812">Transmembrane</keyword>
<name>A0ABP9IAB9_9ACTN</name>
<dbReference type="EMBL" id="BAABIL010000567">
    <property type="protein sequence ID" value="GAA4992915.1"/>
    <property type="molecule type" value="Genomic_DNA"/>
</dbReference>
<evidence type="ECO:0008006" key="5">
    <source>
        <dbReference type="Google" id="ProtNLM"/>
    </source>
</evidence>
<gene>
    <name evidence="3" type="ORF">GCM10023225_31010</name>
</gene>
<keyword evidence="4" id="KW-1185">Reference proteome</keyword>
<keyword evidence="2" id="KW-0472">Membrane</keyword>